<dbReference type="InterPro" id="IPR004843">
    <property type="entry name" value="Calcineurin-like_PHP"/>
</dbReference>
<dbReference type="SMART" id="SM00564">
    <property type="entry name" value="PQQ"/>
    <property type="match status" value="6"/>
</dbReference>
<dbReference type="PANTHER" id="PTHR34512:SF30">
    <property type="entry name" value="OUTER MEMBRANE PROTEIN ASSEMBLY FACTOR BAMB"/>
    <property type="match status" value="1"/>
</dbReference>
<dbReference type="InterPro" id="IPR011047">
    <property type="entry name" value="Quinoprotein_ADH-like_sf"/>
</dbReference>
<dbReference type="SUPFAM" id="SSF56300">
    <property type="entry name" value="Metallo-dependent phosphatases"/>
    <property type="match status" value="1"/>
</dbReference>
<feature type="signal peptide" evidence="1">
    <location>
        <begin position="1"/>
        <end position="19"/>
    </location>
</feature>
<dbReference type="InterPro" id="IPR018391">
    <property type="entry name" value="PQQ_b-propeller_rpt"/>
</dbReference>
<dbReference type="InterPro" id="IPR029052">
    <property type="entry name" value="Metallo-depent_PP-like"/>
</dbReference>
<evidence type="ECO:0000313" key="5">
    <source>
        <dbReference type="Proteomes" id="UP001162741"/>
    </source>
</evidence>
<sequence>MRKLLTGILIIFGALQARAQTAAPIRFAFLTDIHVSPGIPSEKGLAGIVSEINTQPFDFVVLTGDLTNTGTDAELNAVHTILKNLKYPLYVIPGNHETNWSESAAQTFVRLWGNDRFYFEKDKYIFVGYNTGPYMKMGDGHIKEEDIHWLKKTLSQRVTPGKTVISLCHYPLGDGLDNWQNITGFLQSKNTRLALCGHGHKLSVHNFGGIPGVMGRSSLPYKGTDLPGYNIVTLRNDSAIFQEKTLMQEAVPFKAFSLQNADAIKDVKPSPLPDYSINDKFPQVKPVFTFQDTSASFTGPLPLETQVIFGNSQGEVIALNAANKKVNWRRQFTGSIYATPLAGKGIITVGTVDGYIHGLDAKTGRDKWKLPVTEPVISEGIVEGDRLYIGVGSHAFYCININNGKVFWKNDSMNGQMQGKPATTDKEIVFGAWDRHLYCLNKATGELKWKWNNGSQQKLYSPGNVKPAIVNGRVFIVAPDRYMTAIDLSTGQTIWRNNRYRVREAMEVSPDGKAVYAKLMEDTVIAVSTSAPAMELLWYADAKYGYEHNPCPLLESNGTLYAGTKNGLLIAIDVATHQVKWTHKAGNSSINKIVADKNGDIWISLIEGKLQKFPRKV</sequence>
<keyword evidence="5" id="KW-1185">Reference proteome</keyword>
<dbReference type="SUPFAM" id="SSF50998">
    <property type="entry name" value="Quinoprotein alcohol dehydrogenase-like"/>
    <property type="match status" value="2"/>
</dbReference>
<feature type="chain" id="PRO_5047194433" evidence="1">
    <location>
        <begin position="20"/>
        <end position="617"/>
    </location>
</feature>
<dbReference type="Gene3D" id="3.60.21.10">
    <property type="match status" value="1"/>
</dbReference>
<gene>
    <name evidence="4" type="ORF">MKQ68_05855</name>
</gene>
<dbReference type="EMBL" id="CP107006">
    <property type="protein sequence ID" value="UYQ94615.1"/>
    <property type="molecule type" value="Genomic_DNA"/>
</dbReference>
<reference evidence="4" key="1">
    <citation type="submission" date="2022-10" db="EMBL/GenBank/DDBJ databases">
        <title>Chitinophaga sp. nov., isolated from soil.</title>
        <authorList>
            <person name="Jeon C.O."/>
        </authorList>
    </citation>
    <scope>NUCLEOTIDE SEQUENCE</scope>
    <source>
        <strain evidence="4">R8</strain>
    </source>
</reference>
<name>A0ABY6J533_9BACT</name>
<dbReference type="InterPro" id="IPR002372">
    <property type="entry name" value="PQQ_rpt_dom"/>
</dbReference>
<dbReference type="InterPro" id="IPR015943">
    <property type="entry name" value="WD40/YVTN_repeat-like_dom_sf"/>
</dbReference>
<feature type="domain" description="Calcineurin-like phosphoesterase" evidence="2">
    <location>
        <begin position="25"/>
        <end position="201"/>
    </location>
</feature>
<accession>A0ABY6J533</accession>
<evidence type="ECO:0000259" key="2">
    <source>
        <dbReference type="Pfam" id="PF00149"/>
    </source>
</evidence>
<dbReference type="Pfam" id="PF00149">
    <property type="entry name" value="Metallophos"/>
    <property type="match status" value="1"/>
</dbReference>
<dbReference type="Gene3D" id="2.130.10.10">
    <property type="entry name" value="YVTN repeat-like/Quinoprotein amine dehydrogenase"/>
    <property type="match status" value="1"/>
</dbReference>
<feature type="domain" description="Pyrrolo-quinoline quinone repeat" evidence="3">
    <location>
        <begin position="299"/>
        <end position="373"/>
    </location>
</feature>
<dbReference type="RefSeq" id="WP_264282484.1">
    <property type="nucleotide sequence ID" value="NZ_CP107006.1"/>
</dbReference>
<evidence type="ECO:0000259" key="3">
    <source>
        <dbReference type="Pfam" id="PF13360"/>
    </source>
</evidence>
<dbReference type="Pfam" id="PF13360">
    <property type="entry name" value="PQQ_2"/>
    <property type="match status" value="2"/>
</dbReference>
<organism evidence="4 5">
    <name type="scientific">Chitinophaga horti</name>
    <dbReference type="NCBI Taxonomy" id="2920382"/>
    <lineage>
        <taxon>Bacteria</taxon>
        <taxon>Pseudomonadati</taxon>
        <taxon>Bacteroidota</taxon>
        <taxon>Chitinophagia</taxon>
        <taxon>Chitinophagales</taxon>
        <taxon>Chitinophagaceae</taxon>
        <taxon>Chitinophaga</taxon>
    </lineage>
</organism>
<protein>
    <submittedName>
        <fullName evidence="4">PQQ-binding-like beta-propeller repeat protein</fullName>
    </submittedName>
</protein>
<feature type="domain" description="Pyrrolo-quinoline quinone repeat" evidence="3">
    <location>
        <begin position="382"/>
        <end position="582"/>
    </location>
</feature>
<dbReference type="PANTHER" id="PTHR34512">
    <property type="entry name" value="CELL SURFACE PROTEIN"/>
    <property type="match status" value="1"/>
</dbReference>
<keyword evidence="1" id="KW-0732">Signal</keyword>
<evidence type="ECO:0000313" key="4">
    <source>
        <dbReference type="EMBL" id="UYQ94615.1"/>
    </source>
</evidence>
<evidence type="ECO:0000256" key="1">
    <source>
        <dbReference type="SAM" id="SignalP"/>
    </source>
</evidence>
<dbReference type="Proteomes" id="UP001162741">
    <property type="component" value="Chromosome"/>
</dbReference>
<proteinExistence type="predicted"/>